<dbReference type="Gene3D" id="3.30.160.250">
    <property type="match status" value="1"/>
</dbReference>
<keyword evidence="2" id="KW-1185">Reference proteome</keyword>
<dbReference type="PANTHER" id="PTHR34504">
    <property type="entry name" value="ANTITOXIN HICB"/>
    <property type="match status" value="1"/>
</dbReference>
<evidence type="ECO:0000313" key="1">
    <source>
        <dbReference type="EMBL" id="NMQ20411.1"/>
    </source>
</evidence>
<evidence type="ECO:0000313" key="2">
    <source>
        <dbReference type="Proteomes" id="UP000760480"/>
    </source>
</evidence>
<reference evidence="1 2" key="1">
    <citation type="submission" date="2019-03" db="EMBL/GenBank/DDBJ databases">
        <title>Metabolic reconstructions from genomes of highly enriched 'Candidatus Accumulibacter' and 'Candidatus Competibacter' bioreactor populations.</title>
        <authorList>
            <person name="Annavajhala M.K."/>
            <person name="Welles L."/>
            <person name="Abbas B."/>
            <person name="Sorokin D."/>
            <person name="Park H."/>
            <person name="Van Loosdrecht M."/>
            <person name="Chandran K."/>
        </authorList>
    </citation>
    <scope>NUCLEOTIDE SEQUENCE [LARGE SCALE GENOMIC DNA]</scope>
    <source>
        <strain evidence="1 2">SBR_G</strain>
    </source>
</reference>
<dbReference type="Proteomes" id="UP000760480">
    <property type="component" value="Unassembled WGS sequence"/>
</dbReference>
<comment type="caution">
    <text evidence="1">The sequence shown here is derived from an EMBL/GenBank/DDBJ whole genome shotgun (WGS) entry which is preliminary data.</text>
</comment>
<dbReference type="RefSeq" id="WP_169249680.1">
    <property type="nucleotide sequence ID" value="NZ_SPMZ01000049.1"/>
</dbReference>
<protein>
    <submittedName>
        <fullName evidence="1">Type II toxin-antitoxin system HicB family antitoxin</fullName>
    </submittedName>
</protein>
<proteinExistence type="predicted"/>
<dbReference type="InterPro" id="IPR035069">
    <property type="entry name" value="TTHA1013/TTHA0281-like"/>
</dbReference>
<dbReference type="InterPro" id="IPR051404">
    <property type="entry name" value="TA_system_antitoxin"/>
</dbReference>
<sequence>MKYHVIIEPVENGIFIADVPLIPGYVPQSGTRAKALINIREAIETYPESLAAHEEPALPSISEDIIEVTV</sequence>
<organism evidence="1 2">
    <name type="scientific">Candidatus Competibacter phosphatis</name>
    <dbReference type="NCBI Taxonomy" id="221280"/>
    <lineage>
        <taxon>Bacteria</taxon>
        <taxon>Pseudomonadati</taxon>
        <taxon>Pseudomonadota</taxon>
        <taxon>Gammaproteobacteria</taxon>
        <taxon>Candidatus Competibacteraceae</taxon>
        <taxon>Candidatus Competibacter</taxon>
    </lineage>
</organism>
<name>A0ABX1TLX9_9GAMM</name>
<dbReference type="SUPFAM" id="SSF143100">
    <property type="entry name" value="TTHA1013/TTHA0281-like"/>
    <property type="match status" value="1"/>
</dbReference>
<accession>A0ABX1TLX9</accession>
<gene>
    <name evidence="1" type="ORF">E4P82_15130</name>
</gene>
<dbReference type="PANTHER" id="PTHR34504:SF2">
    <property type="entry name" value="UPF0150 PROTEIN SSL0259"/>
    <property type="match status" value="1"/>
</dbReference>
<dbReference type="EMBL" id="SPMZ01000049">
    <property type="protein sequence ID" value="NMQ20411.1"/>
    <property type="molecule type" value="Genomic_DNA"/>
</dbReference>